<dbReference type="InterPro" id="IPR009075">
    <property type="entry name" value="AcylCo_DH/oxidase_C"/>
</dbReference>
<keyword evidence="13" id="KW-1185">Reference proteome</keyword>
<evidence type="ECO:0000256" key="2">
    <source>
        <dbReference type="ARBA" id="ARBA00009347"/>
    </source>
</evidence>
<dbReference type="Pfam" id="PF02770">
    <property type="entry name" value="Acyl-CoA_dh_M"/>
    <property type="match status" value="1"/>
</dbReference>
<dbReference type="Gene3D" id="1.10.540.10">
    <property type="entry name" value="Acyl-CoA dehydrogenase/oxidase, N-terminal domain"/>
    <property type="match status" value="1"/>
</dbReference>
<gene>
    <name evidence="12" type="ORF">P4O66_004338</name>
</gene>
<dbReference type="GO" id="GO:0005737">
    <property type="term" value="C:cytoplasm"/>
    <property type="evidence" value="ECO:0007669"/>
    <property type="project" value="TreeGrafter"/>
</dbReference>
<keyword evidence="4 7" id="KW-0274">FAD</keyword>
<keyword evidence="3 7" id="KW-0285">Flavoprotein</keyword>
<dbReference type="InterPro" id="IPR046373">
    <property type="entry name" value="Acyl-CoA_Oxase/DH_mid-dom_sf"/>
</dbReference>
<dbReference type="EMBL" id="JAROKS010000065">
    <property type="protein sequence ID" value="KAK1784569.1"/>
    <property type="molecule type" value="Genomic_DNA"/>
</dbReference>
<organism evidence="12 13">
    <name type="scientific">Electrophorus voltai</name>
    <dbReference type="NCBI Taxonomy" id="2609070"/>
    <lineage>
        <taxon>Eukaryota</taxon>
        <taxon>Metazoa</taxon>
        <taxon>Chordata</taxon>
        <taxon>Craniata</taxon>
        <taxon>Vertebrata</taxon>
        <taxon>Euteleostomi</taxon>
        <taxon>Actinopterygii</taxon>
        <taxon>Neopterygii</taxon>
        <taxon>Teleostei</taxon>
        <taxon>Ostariophysi</taxon>
        <taxon>Gymnotiformes</taxon>
        <taxon>Gymnotoidei</taxon>
        <taxon>Gymnotidae</taxon>
        <taxon>Electrophorus</taxon>
    </lineage>
</organism>
<evidence type="ECO:0000259" key="8">
    <source>
        <dbReference type="Pfam" id="PF00441"/>
    </source>
</evidence>
<protein>
    <recommendedName>
        <fullName evidence="14">Acyl-CoA dehydrogenase</fullName>
    </recommendedName>
</protein>
<evidence type="ECO:0000259" key="10">
    <source>
        <dbReference type="Pfam" id="PF02771"/>
    </source>
</evidence>
<name>A0AAD8YRK5_9TELE</name>
<dbReference type="InterPro" id="IPR050741">
    <property type="entry name" value="Acyl-CoA_dehydrogenase"/>
</dbReference>
<keyword evidence="5" id="KW-0443">Lipid metabolism</keyword>
<dbReference type="PANTHER" id="PTHR48083">
    <property type="entry name" value="MEDIUM-CHAIN SPECIFIC ACYL-COA DEHYDROGENASE, MITOCHONDRIAL-RELATED"/>
    <property type="match status" value="1"/>
</dbReference>
<dbReference type="GO" id="GO:0033539">
    <property type="term" value="P:fatty acid beta-oxidation using acyl-CoA dehydrogenase"/>
    <property type="evidence" value="ECO:0007669"/>
    <property type="project" value="TreeGrafter"/>
</dbReference>
<comment type="caution">
    <text evidence="12">The sequence shown here is derived from an EMBL/GenBank/DDBJ whole genome shotgun (WGS) entry which is preliminary data.</text>
</comment>
<dbReference type="InterPro" id="IPR013786">
    <property type="entry name" value="AcylCoA_DH/ox_N"/>
</dbReference>
<dbReference type="InterPro" id="IPR018713">
    <property type="entry name" value="MPAB/Lcp_cat_dom"/>
</dbReference>
<dbReference type="SUPFAM" id="SSF56645">
    <property type="entry name" value="Acyl-CoA dehydrogenase NM domain-like"/>
    <property type="match status" value="1"/>
</dbReference>
<reference evidence="12" key="1">
    <citation type="submission" date="2023-03" db="EMBL/GenBank/DDBJ databases">
        <title>Electrophorus voltai genome.</title>
        <authorList>
            <person name="Bian C."/>
        </authorList>
    </citation>
    <scope>NUCLEOTIDE SEQUENCE</scope>
    <source>
        <strain evidence="12">CB-2022</strain>
        <tissue evidence="12">Muscle</tissue>
    </source>
</reference>
<dbReference type="GO" id="GO:0003995">
    <property type="term" value="F:acyl-CoA dehydrogenase activity"/>
    <property type="evidence" value="ECO:0007669"/>
    <property type="project" value="TreeGrafter"/>
</dbReference>
<dbReference type="SUPFAM" id="SSF47203">
    <property type="entry name" value="Acyl-CoA dehydrogenase C-terminal domain-like"/>
    <property type="match status" value="1"/>
</dbReference>
<comment type="cofactor">
    <cofactor evidence="1 7">
        <name>FAD</name>
        <dbReference type="ChEBI" id="CHEBI:57692"/>
    </cofactor>
</comment>
<proteinExistence type="inferred from homology"/>
<keyword evidence="6 7" id="KW-0560">Oxidoreductase</keyword>
<dbReference type="Proteomes" id="UP001239994">
    <property type="component" value="Unassembled WGS sequence"/>
</dbReference>
<evidence type="ECO:0000256" key="1">
    <source>
        <dbReference type="ARBA" id="ARBA00001974"/>
    </source>
</evidence>
<feature type="domain" description="Acyl-CoA oxidase/dehydrogenase middle" evidence="9">
    <location>
        <begin position="129"/>
        <end position="174"/>
    </location>
</feature>
<comment type="similarity">
    <text evidence="2 7">Belongs to the acyl-CoA dehydrogenase family.</text>
</comment>
<feature type="domain" description="Acyl-CoA dehydrogenase/oxidase C-terminal" evidence="8">
    <location>
        <begin position="212"/>
        <end position="342"/>
    </location>
</feature>
<dbReference type="InterPro" id="IPR037069">
    <property type="entry name" value="AcylCoA_DH/ox_N_sf"/>
</dbReference>
<feature type="domain" description="Acyl-CoA dehydrogenase/oxidase N-terminal" evidence="10">
    <location>
        <begin position="14"/>
        <end position="125"/>
    </location>
</feature>
<evidence type="ECO:0008006" key="14">
    <source>
        <dbReference type="Google" id="ProtNLM"/>
    </source>
</evidence>
<evidence type="ECO:0000256" key="6">
    <source>
        <dbReference type="ARBA" id="ARBA00023002"/>
    </source>
</evidence>
<evidence type="ECO:0000313" key="13">
    <source>
        <dbReference type="Proteomes" id="UP001239994"/>
    </source>
</evidence>
<evidence type="ECO:0000256" key="5">
    <source>
        <dbReference type="ARBA" id="ARBA00022832"/>
    </source>
</evidence>
<evidence type="ECO:0000256" key="7">
    <source>
        <dbReference type="RuleBase" id="RU362125"/>
    </source>
</evidence>
<dbReference type="Pfam" id="PF02771">
    <property type="entry name" value="Acyl-CoA_dh_N"/>
    <property type="match status" value="1"/>
</dbReference>
<dbReference type="Gene3D" id="2.40.110.10">
    <property type="entry name" value="Butyryl-CoA Dehydrogenase, subunit A, domain 2"/>
    <property type="match status" value="2"/>
</dbReference>
<dbReference type="Pfam" id="PF00441">
    <property type="entry name" value="Acyl-CoA_dh_1"/>
    <property type="match status" value="1"/>
</dbReference>
<keyword evidence="5" id="KW-0276">Fatty acid metabolism</keyword>
<sequence length="640" mass="72174">MSVLFPDYVSAWETDEHRELRKHAAAFFAKEAVPCQERWADQQCVDREFWKKTGAVGLLCTDIPDAFGGGGGDFGHEAVVYQELQYAHDTAFGFTIHSTIVAHYINEYGTEEQKQRWLPKAASGEYVLAIAMTEPGTGSDLQSVRTTAIRDGDHYVVNGSKTFISNGTHCDLLVSKRGRVLKKIGMHGQDTRELFFADMRIPVENLLGGAEGQGFYQLMRQLPRERLIIAIGGVAMAEAATAETVRYVKSREIFGKNCVRQAEYEICSRRMQSGSAGGKGIDRSLHRAGNRPGTLDTATASMAKLWGTNRQVEIIDRCLQLFGGYGYMMEYPIAQMYTAARIRKTKVVKSYWRNRNAELDPDADYVEIYRNLVTYEFPWDFDQSLSLALFRSYAVPSIGNLLDRTGEFGARCQKRRDDTVLLMEAPLLQGFSEGSGRDAIRRINRMHGAYDISNNDMLYTLATFVVVPQRWLDQYGWRRLEEGETRASVNFYREFGRLMGIREIPETFEDFAQWMDTYEGENYGYDPGGRRVADTTLALLRSYYPSQLAGPVDAFSRALMDDHLLEALRLEKPGSLVCRLSQGGLRVRARLLAFAPPRKKPKLARDSSRFRSYPFGYEILRLGTFPGGCPPGKSKTDGGC</sequence>
<evidence type="ECO:0000259" key="9">
    <source>
        <dbReference type="Pfam" id="PF02770"/>
    </source>
</evidence>
<accession>A0AAD8YRK5</accession>
<dbReference type="InterPro" id="IPR036250">
    <property type="entry name" value="AcylCo_DH-like_C"/>
</dbReference>
<evidence type="ECO:0000256" key="3">
    <source>
        <dbReference type="ARBA" id="ARBA00022630"/>
    </source>
</evidence>
<feature type="domain" description="ER-bound oxygenase mpaB/mpaB'/Rubber oxygenase catalytic" evidence="11">
    <location>
        <begin position="436"/>
        <end position="573"/>
    </location>
</feature>
<dbReference type="PANTHER" id="PTHR48083:SF20">
    <property type="entry name" value="LONG-CHAIN SPECIFIC ACYL-COA DEHYDROGENASE, MITOCHONDRIAL"/>
    <property type="match status" value="1"/>
</dbReference>
<dbReference type="InterPro" id="IPR009100">
    <property type="entry name" value="AcylCoA_DH/oxidase_NM_dom_sf"/>
</dbReference>
<evidence type="ECO:0000313" key="12">
    <source>
        <dbReference type="EMBL" id="KAK1784569.1"/>
    </source>
</evidence>
<dbReference type="Gene3D" id="1.20.140.10">
    <property type="entry name" value="Butyryl-CoA Dehydrogenase, subunit A, domain 3"/>
    <property type="match status" value="1"/>
</dbReference>
<dbReference type="Pfam" id="PF09995">
    <property type="entry name" value="MPAB_Lcp_cat"/>
    <property type="match status" value="1"/>
</dbReference>
<dbReference type="InterPro" id="IPR006091">
    <property type="entry name" value="Acyl-CoA_Oxase/DH_mid-dom"/>
</dbReference>
<evidence type="ECO:0000259" key="11">
    <source>
        <dbReference type="Pfam" id="PF09995"/>
    </source>
</evidence>
<dbReference type="GO" id="GO:0050660">
    <property type="term" value="F:flavin adenine dinucleotide binding"/>
    <property type="evidence" value="ECO:0007669"/>
    <property type="project" value="InterPro"/>
</dbReference>
<evidence type="ECO:0000256" key="4">
    <source>
        <dbReference type="ARBA" id="ARBA00022827"/>
    </source>
</evidence>
<dbReference type="AlphaFoldDB" id="A0AAD8YRK5"/>